<dbReference type="InterPro" id="IPR002657">
    <property type="entry name" value="BilAc:Na_symport/Acr3"/>
</dbReference>
<sequence>MRRVAELAGQWFAVLVVLGGVAGLLAPTALAPIASQIPLFLGIIMFGMGLTLRGSDFGLVLRRPWAVLLGVVCQYTIMPLLAWAIGHLVGLEGAAMIGMILVGAAPGGTASNVIVYLAKGDTALSVTLTAVSTLLAPLLTPAIVLWLAGTELDVTYGSLVTSIAQVVLFPVLAGLLVRTFAGGLVERYMLPYLPLVSVAGIVVVVAGIVAANADAVLSTGLLLALAVILHNGLGLALGYGAARVGRLGEGASRAVSVEVGMQNSGLAASLATTHFTPEAALPAALFSVWHNVSGSVLASFWARRPVAPEGDRRAAAEASSLQP</sequence>
<feature type="transmembrane region" description="Helical" evidence="5">
    <location>
        <begin position="189"/>
        <end position="210"/>
    </location>
</feature>
<dbReference type="Pfam" id="PF01758">
    <property type="entry name" value="SBF"/>
    <property type="match status" value="1"/>
</dbReference>
<dbReference type="EMBL" id="JALQCY010000005">
    <property type="protein sequence ID" value="MCK9795271.1"/>
    <property type="molecule type" value="Genomic_DNA"/>
</dbReference>
<feature type="transmembrane region" description="Helical" evidence="5">
    <location>
        <begin position="64"/>
        <end position="85"/>
    </location>
</feature>
<keyword evidence="2 5" id="KW-0812">Transmembrane</keyword>
<protein>
    <submittedName>
        <fullName evidence="6">Bile acid:sodium symporter family protein</fullName>
    </submittedName>
</protein>
<feature type="transmembrane region" description="Helical" evidence="5">
    <location>
        <begin position="97"/>
        <end position="117"/>
    </location>
</feature>
<dbReference type="PANTHER" id="PTHR10361:SF28">
    <property type="entry name" value="P3 PROTEIN-RELATED"/>
    <property type="match status" value="1"/>
</dbReference>
<keyword evidence="7" id="KW-1185">Reference proteome</keyword>
<evidence type="ECO:0000256" key="4">
    <source>
        <dbReference type="ARBA" id="ARBA00023136"/>
    </source>
</evidence>
<dbReference type="PANTHER" id="PTHR10361">
    <property type="entry name" value="SODIUM-BILE ACID COTRANSPORTER"/>
    <property type="match status" value="1"/>
</dbReference>
<evidence type="ECO:0000256" key="3">
    <source>
        <dbReference type="ARBA" id="ARBA00022989"/>
    </source>
</evidence>
<dbReference type="RefSeq" id="WP_416345122.1">
    <property type="nucleotide sequence ID" value="NZ_JALQCY010000005.1"/>
</dbReference>
<dbReference type="InterPro" id="IPR038770">
    <property type="entry name" value="Na+/solute_symporter_sf"/>
</dbReference>
<evidence type="ECO:0000313" key="7">
    <source>
        <dbReference type="Proteomes" id="UP001651050"/>
    </source>
</evidence>
<keyword evidence="3 5" id="KW-1133">Transmembrane helix</keyword>
<comment type="subcellular location">
    <subcellularLocation>
        <location evidence="1">Membrane</location>
        <topology evidence="1">Multi-pass membrane protein</topology>
    </subcellularLocation>
</comment>
<feature type="transmembrane region" description="Helical" evidence="5">
    <location>
        <begin position="33"/>
        <end position="52"/>
    </location>
</feature>
<dbReference type="Gene3D" id="1.20.1530.20">
    <property type="match status" value="1"/>
</dbReference>
<comment type="caution">
    <text evidence="6">The sequence shown here is derived from an EMBL/GenBank/DDBJ whole genome shotgun (WGS) entry which is preliminary data.</text>
</comment>
<accession>A0ABT0J6Z6</accession>
<evidence type="ECO:0000256" key="1">
    <source>
        <dbReference type="ARBA" id="ARBA00004141"/>
    </source>
</evidence>
<keyword evidence="4 5" id="KW-0472">Membrane</keyword>
<dbReference type="Proteomes" id="UP001651050">
    <property type="component" value="Unassembled WGS sequence"/>
</dbReference>
<feature type="transmembrane region" description="Helical" evidence="5">
    <location>
        <begin position="216"/>
        <end position="237"/>
    </location>
</feature>
<dbReference type="InterPro" id="IPR004710">
    <property type="entry name" value="Bilac:Na_transpt"/>
</dbReference>
<organism evidence="6 7">
    <name type="scientific">Isoptericola peretonis</name>
    <dbReference type="NCBI Taxonomy" id="2918523"/>
    <lineage>
        <taxon>Bacteria</taxon>
        <taxon>Bacillati</taxon>
        <taxon>Actinomycetota</taxon>
        <taxon>Actinomycetes</taxon>
        <taxon>Micrococcales</taxon>
        <taxon>Promicromonosporaceae</taxon>
        <taxon>Isoptericola</taxon>
    </lineage>
</organism>
<gene>
    <name evidence="6" type="ORF">M1843_16085</name>
</gene>
<feature type="transmembrane region" description="Helical" evidence="5">
    <location>
        <begin position="154"/>
        <end position="177"/>
    </location>
</feature>
<proteinExistence type="predicted"/>
<feature type="transmembrane region" description="Helical" evidence="5">
    <location>
        <begin position="124"/>
        <end position="148"/>
    </location>
</feature>
<evidence type="ECO:0000256" key="5">
    <source>
        <dbReference type="SAM" id="Phobius"/>
    </source>
</evidence>
<evidence type="ECO:0000313" key="6">
    <source>
        <dbReference type="EMBL" id="MCK9795271.1"/>
    </source>
</evidence>
<name>A0ABT0J6Z6_9MICO</name>
<reference evidence="6 7" key="1">
    <citation type="submission" date="2022-02" db="EMBL/GenBank/DDBJ databases">
        <title>The car tank lid bacteriome: a reservoir of bacteria with potential in bioremediation of fuel.</title>
        <authorList>
            <person name="Vidal-Verdu A."/>
            <person name="Gomez-Martinez D."/>
            <person name="Latorre-Perez A."/>
            <person name="Pereto J."/>
            <person name="Porcar M."/>
        </authorList>
    </citation>
    <scope>NUCLEOTIDE SEQUENCE [LARGE SCALE GENOMIC DNA]</scope>
    <source>
        <strain evidence="6 7">4D.3</strain>
    </source>
</reference>
<evidence type="ECO:0000256" key="2">
    <source>
        <dbReference type="ARBA" id="ARBA00022692"/>
    </source>
</evidence>